<protein>
    <submittedName>
        <fullName evidence="4">Uncharacterized protein</fullName>
    </submittedName>
</protein>
<name>A0A1H7BRI2_9BACL</name>
<dbReference type="EMBL" id="FNZF01000007">
    <property type="protein sequence ID" value="SEJ79786.1"/>
    <property type="molecule type" value="Genomic_DNA"/>
</dbReference>
<dbReference type="InterPro" id="IPR038719">
    <property type="entry name" value="Phycobilisome_asu/bsu_sf"/>
</dbReference>
<evidence type="ECO:0000256" key="1">
    <source>
        <dbReference type="ARBA" id="ARBA00008182"/>
    </source>
</evidence>
<reference evidence="5" key="1">
    <citation type="submission" date="2016-10" db="EMBL/GenBank/DDBJ databases">
        <authorList>
            <person name="Varghese N."/>
            <person name="Submissions S."/>
        </authorList>
    </citation>
    <scope>NUCLEOTIDE SEQUENCE [LARGE SCALE GENOMIC DNA]</scope>
    <source>
        <strain evidence="5">CGMCC 1.6763</strain>
    </source>
</reference>
<keyword evidence="2" id="KW-0157">Chromophore</keyword>
<dbReference type="InterPro" id="IPR009050">
    <property type="entry name" value="Globin-like_sf"/>
</dbReference>
<evidence type="ECO:0000256" key="3">
    <source>
        <dbReference type="ARBA" id="ARBA00023307"/>
    </source>
</evidence>
<dbReference type="Gene3D" id="1.10.490.20">
    <property type="entry name" value="Phycocyanins"/>
    <property type="match status" value="1"/>
</dbReference>
<dbReference type="AlphaFoldDB" id="A0A1H7BRI2"/>
<evidence type="ECO:0000313" key="4">
    <source>
        <dbReference type="EMBL" id="SEJ79786.1"/>
    </source>
</evidence>
<organism evidence="4 5">
    <name type="scientific">Bhargavaea ginsengi</name>
    <dbReference type="NCBI Taxonomy" id="426757"/>
    <lineage>
        <taxon>Bacteria</taxon>
        <taxon>Bacillati</taxon>
        <taxon>Bacillota</taxon>
        <taxon>Bacilli</taxon>
        <taxon>Bacillales</taxon>
        <taxon>Caryophanaceae</taxon>
        <taxon>Bhargavaea</taxon>
    </lineage>
</organism>
<accession>A0A1H7BRI2</accession>
<dbReference type="STRING" id="426757.SAMN04488127_2836"/>
<dbReference type="SUPFAM" id="SSF46458">
    <property type="entry name" value="Globin-like"/>
    <property type="match status" value="1"/>
</dbReference>
<keyword evidence="5" id="KW-1185">Reference proteome</keyword>
<evidence type="ECO:0000313" key="5">
    <source>
        <dbReference type="Proteomes" id="UP000199200"/>
    </source>
</evidence>
<sequence>MNTDEIVNQVTEKIYELEPALLERFGEQGKAKCREDNHHHMKHLQTAYALNEAKVFTDYAVWLNGILTRHGMKTKHLIDNYQIIRSLLAEDKSEQAESYYRYLSEAITTLEQVAGTEEVEHDTH</sequence>
<dbReference type="OrthoDB" id="2376384at2"/>
<comment type="similarity">
    <text evidence="1">Belongs to the phycobiliprotein family.</text>
</comment>
<evidence type="ECO:0000256" key="2">
    <source>
        <dbReference type="ARBA" id="ARBA00022991"/>
    </source>
</evidence>
<dbReference type="Proteomes" id="UP000199200">
    <property type="component" value="Unassembled WGS sequence"/>
</dbReference>
<gene>
    <name evidence="4" type="ORF">SAMN04488127_2836</name>
</gene>
<dbReference type="RefSeq" id="WP_092055570.1">
    <property type="nucleotide sequence ID" value="NZ_FNZF01000007.1"/>
</dbReference>
<keyword evidence="3" id="KW-0089">Bile pigment</keyword>
<proteinExistence type="inferred from homology"/>